<organism evidence="3">
    <name type="scientific">freshwater metagenome</name>
    <dbReference type="NCBI Taxonomy" id="449393"/>
    <lineage>
        <taxon>unclassified sequences</taxon>
        <taxon>metagenomes</taxon>
        <taxon>ecological metagenomes</taxon>
    </lineage>
</organism>
<accession>A0A6J6U1F1</accession>
<dbReference type="InterPro" id="IPR052897">
    <property type="entry name" value="Sec-Metab_Biosynth_Hydrolase"/>
</dbReference>
<dbReference type="InterPro" id="IPR029058">
    <property type="entry name" value="AB_hydrolase_fold"/>
</dbReference>
<dbReference type="EMBL" id="CAEZXX010000134">
    <property type="protein sequence ID" value="CAB4720603.1"/>
    <property type="molecule type" value="Genomic_DNA"/>
</dbReference>
<dbReference type="Gene3D" id="3.40.50.1820">
    <property type="entry name" value="alpha/beta hydrolase"/>
    <property type="match status" value="1"/>
</dbReference>
<gene>
    <name evidence="2" type="ORF">UFOPK2602_01707</name>
    <name evidence="3" type="ORF">UFOPK2806_01171</name>
</gene>
<evidence type="ECO:0000313" key="2">
    <source>
        <dbReference type="EMBL" id="CAB4720603.1"/>
    </source>
</evidence>
<dbReference type="EMBL" id="CAEZYY010000013">
    <property type="protein sequence ID" value="CAB4753710.1"/>
    <property type="molecule type" value="Genomic_DNA"/>
</dbReference>
<dbReference type="PRINTS" id="PR00111">
    <property type="entry name" value="ABHYDROLASE"/>
</dbReference>
<sequence length="238" mass="25445">MTPKTILLVHGAWHGAWCWASLQAELDRRGVPSLAIDLPGHGVSPLPFSDLHGDAQYVADALSRIEGPVVLVGHSYGGAVITEAATRHPGNVNHLVYLTALVLDEGEAVVPFVQSLPAIESPLGAAIRPSEDGAFSTIDPAYSEVSFYGECPKGTTEAANPRLCPQPFATFFQPVTGAPWKTIPSTYVECTLDGAIPIEHQRAMSVRCQNVVTLETDHSPFASKPAETADILERLARN</sequence>
<dbReference type="Pfam" id="PF12697">
    <property type="entry name" value="Abhydrolase_6"/>
    <property type="match status" value="1"/>
</dbReference>
<proteinExistence type="predicted"/>
<evidence type="ECO:0000259" key="1">
    <source>
        <dbReference type="Pfam" id="PF12697"/>
    </source>
</evidence>
<dbReference type="SUPFAM" id="SSF53474">
    <property type="entry name" value="alpha/beta-Hydrolases"/>
    <property type="match status" value="1"/>
</dbReference>
<feature type="domain" description="AB hydrolase-1" evidence="1">
    <location>
        <begin position="6"/>
        <end position="230"/>
    </location>
</feature>
<reference evidence="3" key="1">
    <citation type="submission" date="2020-05" db="EMBL/GenBank/DDBJ databases">
        <authorList>
            <person name="Chiriac C."/>
            <person name="Salcher M."/>
            <person name="Ghai R."/>
            <person name="Kavagutti S V."/>
        </authorList>
    </citation>
    <scope>NUCLEOTIDE SEQUENCE</scope>
</reference>
<name>A0A6J6U1F1_9ZZZZ</name>
<protein>
    <submittedName>
        <fullName evidence="3">Unannotated protein</fullName>
    </submittedName>
</protein>
<dbReference type="AlphaFoldDB" id="A0A6J6U1F1"/>
<dbReference type="InterPro" id="IPR000073">
    <property type="entry name" value="AB_hydrolase_1"/>
</dbReference>
<dbReference type="PANTHER" id="PTHR37017">
    <property type="entry name" value="AB HYDROLASE-1 DOMAIN-CONTAINING PROTEIN-RELATED"/>
    <property type="match status" value="1"/>
</dbReference>
<dbReference type="PANTHER" id="PTHR37017:SF11">
    <property type="entry name" value="ESTERASE_LIPASE_THIOESTERASE DOMAIN-CONTAINING PROTEIN"/>
    <property type="match status" value="1"/>
</dbReference>
<evidence type="ECO:0000313" key="3">
    <source>
        <dbReference type="EMBL" id="CAB4753710.1"/>
    </source>
</evidence>